<protein>
    <submittedName>
        <fullName evidence="1">Uncharacterized protein</fullName>
    </submittedName>
</protein>
<dbReference type="Proteomes" id="UP000306790">
    <property type="component" value="Unassembled WGS sequence"/>
</dbReference>
<accession>A0ABY2PW23</accession>
<evidence type="ECO:0000313" key="1">
    <source>
        <dbReference type="EMBL" id="THE39642.1"/>
    </source>
</evidence>
<proteinExistence type="predicted"/>
<organism evidence="1 2">
    <name type="scientific">Citrobacter murliniae</name>
    <dbReference type="NCBI Taxonomy" id="67829"/>
    <lineage>
        <taxon>Bacteria</taxon>
        <taxon>Pseudomonadati</taxon>
        <taxon>Pseudomonadota</taxon>
        <taxon>Gammaproteobacteria</taxon>
        <taxon>Enterobacterales</taxon>
        <taxon>Enterobacteriaceae</taxon>
        <taxon>Citrobacter</taxon>
        <taxon>Citrobacter freundii complex</taxon>
    </lineage>
</organism>
<reference evidence="1 2" key="1">
    <citation type="submission" date="2018-05" db="EMBL/GenBank/DDBJ databases">
        <title>Isolation and genomic analyses of lactose-positive bacteria from faecal samples of preterm neonates.</title>
        <authorList>
            <person name="Chen Y."/>
            <person name="Brook T.C."/>
            <person name="O'Neill I."/>
            <person name="Soe C.Z."/>
            <person name="Hall L.J."/>
            <person name="Hoyles L."/>
        </authorList>
    </citation>
    <scope>NUCLEOTIDE SEQUENCE [LARGE SCALE GENOMIC DNA]</scope>
    <source>
        <strain evidence="1 2">P080C CL</strain>
    </source>
</reference>
<dbReference type="Pfam" id="PF07507">
    <property type="entry name" value="WavE"/>
    <property type="match status" value="1"/>
</dbReference>
<keyword evidence="2" id="KW-1185">Reference proteome</keyword>
<dbReference type="RefSeq" id="WP_071828994.1">
    <property type="nucleotide sequence ID" value="NZ_QFVP01000004.1"/>
</dbReference>
<name>A0ABY2PW23_9ENTR</name>
<comment type="caution">
    <text evidence="1">The sequence shown here is derived from an EMBL/GenBank/DDBJ whole genome shotgun (WGS) entry which is preliminary data.</text>
</comment>
<dbReference type="InterPro" id="IPR011122">
    <property type="entry name" value="WavE"/>
</dbReference>
<evidence type="ECO:0000313" key="2">
    <source>
        <dbReference type="Proteomes" id="UP000306790"/>
    </source>
</evidence>
<sequence>MKQLSLVIQGPVQTKEQTLEQFLWQLQRVRDTFPLAEIIVSSWDMADAGNEFLADLLSHMDITLVLSDDPGPIIGWESAGKHLTNVNRQLVSTRAGLNAATRELVIKLRTDCYLTDRSIVRLLEQHVAADDGFIRDNTFSVFSQRVITASWIARDARGSLPFLFHPGDIFLAGRTEDIKVFFNSPLATQDLFMPTIFPGGLWCAWRYVPEQWLWVHAIKKVTGKSVFDGNSQRSEQLISLSEQYFLANFIAYNPEHLGLRWPKFQRKYKWRGAFSVYSYSRWLRLYKRYNGVKAFTPRALVSYLITRVWRWGYIIRARLLCCEAIRRVVLSVFIHRSE</sequence>
<gene>
    <name evidence="1" type="ORF">DJ535_09250</name>
</gene>
<dbReference type="EMBL" id="QFVP01000004">
    <property type="protein sequence ID" value="THE39642.1"/>
    <property type="molecule type" value="Genomic_DNA"/>
</dbReference>